<organism evidence="1 2">
    <name type="scientific">Portunus trituberculatus</name>
    <name type="common">Swimming crab</name>
    <name type="synonym">Neptunus trituberculatus</name>
    <dbReference type="NCBI Taxonomy" id="210409"/>
    <lineage>
        <taxon>Eukaryota</taxon>
        <taxon>Metazoa</taxon>
        <taxon>Ecdysozoa</taxon>
        <taxon>Arthropoda</taxon>
        <taxon>Crustacea</taxon>
        <taxon>Multicrustacea</taxon>
        <taxon>Malacostraca</taxon>
        <taxon>Eumalacostraca</taxon>
        <taxon>Eucarida</taxon>
        <taxon>Decapoda</taxon>
        <taxon>Pleocyemata</taxon>
        <taxon>Brachyura</taxon>
        <taxon>Eubrachyura</taxon>
        <taxon>Portunoidea</taxon>
        <taxon>Portunidae</taxon>
        <taxon>Portuninae</taxon>
        <taxon>Portunus</taxon>
    </lineage>
</organism>
<keyword evidence="2" id="KW-1185">Reference proteome</keyword>
<proteinExistence type="predicted"/>
<evidence type="ECO:0000313" key="1">
    <source>
        <dbReference type="EMBL" id="MPC97064.1"/>
    </source>
</evidence>
<gene>
    <name evidence="1" type="ORF">E2C01_092353</name>
</gene>
<accession>A0A5B7JXJ1</accession>
<reference evidence="1 2" key="1">
    <citation type="submission" date="2019-05" db="EMBL/GenBank/DDBJ databases">
        <title>Another draft genome of Portunus trituberculatus and its Hox gene families provides insights of decapod evolution.</title>
        <authorList>
            <person name="Jeong J.-H."/>
            <person name="Song I."/>
            <person name="Kim S."/>
            <person name="Choi T."/>
            <person name="Kim D."/>
            <person name="Ryu S."/>
            <person name="Kim W."/>
        </authorList>
    </citation>
    <scope>NUCLEOTIDE SEQUENCE [LARGE SCALE GENOMIC DNA]</scope>
    <source>
        <tissue evidence="1">Muscle</tissue>
    </source>
</reference>
<name>A0A5B7JXJ1_PORTR</name>
<dbReference type="Proteomes" id="UP000324222">
    <property type="component" value="Unassembled WGS sequence"/>
</dbReference>
<evidence type="ECO:0000313" key="2">
    <source>
        <dbReference type="Proteomes" id="UP000324222"/>
    </source>
</evidence>
<comment type="caution">
    <text evidence="1">The sequence shown here is derived from an EMBL/GenBank/DDBJ whole genome shotgun (WGS) entry which is preliminary data.</text>
</comment>
<dbReference type="EMBL" id="VSRR010108474">
    <property type="protein sequence ID" value="MPC97064.1"/>
    <property type="molecule type" value="Genomic_DNA"/>
</dbReference>
<sequence>MACGGAGGALLYGRVRARQREVPRREGNAVVQ</sequence>
<dbReference type="AlphaFoldDB" id="A0A5B7JXJ1"/>
<protein>
    <submittedName>
        <fullName evidence="1">Uncharacterized protein</fullName>
    </submittedName>
</protein>